<proteinExistence type="predicted"/>
<organism evidence="1 2">
    <name type="scientific">Scleroderma citrinum Foug A</name>
    <dbReference type="NCBI Taxonomy" id="1036808"/>
    <lineage>
        <taxon>Eukaryota</taxon>
        <taxon>Fungi</taxon>
        <taxon>Dikarya</taxon>
        <taxon>Basidiomycota</taxon>
        <taxon>Agaricomycotina</taxon>
        <taxon>Agaricomycetes</taxon>
        <taxon>Agaricomycetidae</taxon>
        <taxon>Boletales</taxon>
        <taxon>Sclerodermatineae</taxon>
        <taxon>Sclerodermataceae</taxon>
        <taxon>Scleroderma</taxon>
    </lineage>
</organism>
<accession>A0A0C2ZR71</accession>
<dbReference type="InParanoid" id="A0A0C2ZR71"/>
<name>A0A0C2ZR71_9AGAM</name>
<dbReference type="HOGENOM" id="CLU_157667_2_1_1"/>
<gene>
    <name evidence="1" type="ORF">SCLCIDRAFT_40113</name>
</gene>
<evidence type="ECO:0000313" key="1">
    <source>
        <dbReference type="EMBL" id="KIM64053.1"/>
    </source>
</evidence>
<feature type="non-terminal residue" evidence="1">
    <location>
        <position position="68"/>
    </location>
</feature>
<dbReference type="EMBL" id="KN822031">
    <property type="protein sequence ID" value="KIM64053.1"/>
    <property type="molecule type" value="Genomic_DNA"/>
</dbReference>
<evidence type="ECO:0000313" key="2">
    <source>
        <dbReference type="Proteomes" id="UP000053989"/>
    </source>
</evidence>
<dbReference type="AlphaFoldDB" id="A0A0C2ZR71"/>
<reference evidence="2" key="2">
    <citation type="submission" date="2015-01" db="EMBL/GenBank/DDBJ databases">
        <title>Evolutionary Origins and Diversification of the Mycorrhizal Mutualists.</title>
        <authorList>
            <consortium name="DOE Joint Genome Institute"/>
            <consortium name="Mycorrhizal Genomics Consortium"/>
            <person name="Kohler A."/>
            <person name="Kuo A."/>
            <person name="Nagy L.G."/>
            <person name="Floudas D."/>
            <person name="Copeland A."/>
            <person name="Barry K.W."/>
            <person name="Cichocki N."/>
            <person name="Veneault-Fourrey C."/>
            <person name="LaButti K."/>
            <person name="Lindquist E.A."/>
            <person name="Lipzen A."/>
            <person name="Lundell T."/>
            <person name="Morin E."/>
            <person name="Murat C."/>
            <person name="Riley R."/>
            <person name="Ohm R."/>
            <person name="Sun H."/>
            <person name="Tunlid A."/>
            <person name="Henrissat B."/>
            <person name="Grigoriev I.V."/>
            <person name="Hibbett D.S."/>
            <person name="Martin F."/>
        </authorList>
    </citation>
    <scope>NUCLEOTIDE SEQUENCE [LARGE SCALE GENOMIC DNA]</scope>
    <source>
        <strain evidence="2">Foug A</strain>
    </source>
</reference>
<dbReference type="Proteomes" id="UP000053989">
    <property type="component" value="Unassembled WGS sequence"/>
</dbReference>
<sequence length="68" mass="7909">DIICSINLQHNCVDVKCRILLTKPIHQEHIQTSRNSAVVNHELTPEFFLNVYSIHNYMHISNTLPKNL</sequence>
<protein>
    <submittedName>
        <fullName evidence="1">Uncharacterized protein</fullName>
    </submittedName>
</protein>
<keyword evidence="2" id="KW-1185">Reference proteome</keyword>
<dbReference type="OrthoDB" id="2506088at2759"/>
<reference evidence="1 2" key="1">
    <citation type="submission" date="2014-04" db="EMBL/GenBank/DDBJ databases">
        <authorList>
            <consortium name="DOE Joint Genome Institute"/>
            <person name="Kuo A."/>
            <person name="Kohler A."/>
            <person name="Nagy L.G."/>
            <person name="Floudas D."/>
            <person name="Copeland A."/>
            <person name="Barry K.W."/>
            <person name="Cichocki N."/>
            <person name="Veneault-Fourrey C."/>
            <person name="LaButti K."/>
            <person name="Lindquist E.A."/>
            <person name="Lipzen A."/>
            <person name="Lundell T."/>
            <person name="Morin E."/>
            <person name="Murat C."/>
            <person name="Sun H."/>
            <person name="Tunlid A."/>
            <person name="Henrissat B."/>
            <person name="Grigoriev I.V."/>
            <person name="Hibbett D.S."/>
            <person name="Martin F."/>
            <person name="Nordberg H.P."/>
            <person name="Cantor M.N."/>
            <person name="Hua S.X."/>
        </authorList>
    </citation>
    <scope>NUCLEOTIDE SEQUENCE [LARGE SCALE GENOMIC DNA]</scope>
    <source>
        <strain evidence="1 2">Foug A</strain>
    </source>
</reference>
<feature type="non-terminal residue" evidence="1">
    <location>
        <position position="1"/>
    </location>
</feature>